<dbReference type="PANTHER" id="PTHR34293:SF1">
    <property type="entry name" value="HTH-TYPE TRANSCRIPTIONAL REGULATOR TRMBL2"/>
    <property type="match status" value="1"/>
</dbReference>
<keyword evidence="1" id="KW-0175">Coiled coil</keyword>
<evidence type="ECO:0000313" key="3">
    <source>
        <dbReference type="EMBL" id="AHH98890.1"/>
    </source>
</evidence>
<dbReference type="KEGG" id="kal:KALB_5528"/>
<evidence type="ECO:0000259" key="2">
    <source>
        <dbReference type="PROSITE" id="PS50043"/>
    </source>
</evidence>
<protein>
    <recommendedName>
        <fullName evidence="2">HTH luxR-type domain-containing protein</fullName>
    </recommendedName>
</protein>
<dbReference type="AlphaFoldDB" id="W5WDP4"/>
<dbReference type="InterPro" id="IPR016032">
    <property type="entry name" value="Sig_transdc_resp-reg_C-effctor"/>
</dbReference>
<dbReference type="EMBL" id="CP007155">
    <property type="protein sequence ID" value="AHH98890.1"/>
    <property type="molecule type" value="Genomic_DNA"/>
</dbReference>
<dbReference type="PANTHER" id="PTHR34293">
    <property type="entry name" value="HTH-TYPE TRANSCRIPTIONAL REGULATOR TRMBL2"/>
    <property type="match status" value="1"/>
</dbReference>
<organism evidence="3 4">
    <name type="scientific">Kutzneria albida DSM 43870</name>
    <dbReference type="NCBI Taxonomy" id="1449976"/>
    <lineage>
        <taxon>Bacteria</taxon>
        <taxon>Bacillati</taxon>
        <taxon>Actinomycetota</taxon>
        <taxon>Actinomycetes</taxon>
        <taxon>Pseudonocardiales</taxon>
        <taxon>Pseudonocardiaceae</taxon>
        <taxon>Kutzneria</taxon>
    </lineage>
</organism>
<dbReference type="InterPro" id="IPR051797">
    <property type="entry name" value="TrmB-like"/>
</dbReference>
<dbReference type="InterPro" id="IPR036388">
    <property type="entry name" value="WH-like_DNA-bd_sf"/>
</dbReference>
<dbReference type="PROSITE" id="PS50043">
    <property type="entry name" value="HTH_LUXR_2"/>
    <property type="match status" value="1"/>
</dbReference>
<dbReference type="SUPFAM" id="SSF46894">
    <property type="entry name" value="C-terminal effector domain of the bipartite response regulators"/>
    <property type="match status" value="1"/>
</dbReference>
<feature type="domain" description="HTH luxR-type" evidence="2">
    <location>
        <begin position="259"/>
        <end position="324"/>
    </location>
</feature>
<dbReference type="GO" id="GO:0006355">
    <property type="term" value="P:regulation of DNA-templated transcription"/>
    <property type="evidence" value="ECO:0007669"/>
    <property type="project" value="InterPro"/>
</dbReference>
<reference evidence="3 4" key="1">
    <citation type="journal article" date="2014" name="BMC Genomics">
        <title>Complete genome sequence of producer of the glycopeptide antibiotic Aculeximycin Kutzneria albida DSM 43870T, a representative of minor genus of Pseudonocardiaceae.</title>
        <authorList>
            <person name="Rebets Y."/>
            <person name="Tokovenko B."/>
            <person name="Lushchyk I."/>
            <person name="Ruckert C."/>
            <person name="Zaburannyi N."/>
            <person name="Bechthold A."/>
            <person name="Kalinowski J."/>
            <person name="Luzhetskyy A."/>
        </authorList>
    </citation>
    <scope>NUCLEOTIDE SEQUENCE [LARGE SCALE GENOMIC DNA]</scope>
    <source>
        <strain evidence="3">DSM 43870</strain>
    </source>
</reference>
<dbReference type="GO" id="GO:0003677">
    <property type="term" value="F:DNA binding"/>
    <property type="evidence" value="ECO:0007669"/>
    <property type="project" value="InterPro"/>
</dbReference>
<name>W5WDP4_9PSEU</name>
<dbReference type="PRINTS" id="PR00038">
    <property type="entry name" value="HTHLUXR"/>
</dbReference>
<evidence type="ECO:0000256" key="1">
    <source>
        <dbReference type="SAM" id="Coils"/>
    </source>
</evidence>
<dbReference type="Proteomes" id="UP000019225">
    <property type="component" value="Chromosome"/>
</dbReference>
<evidence type="ECO:0000313" key="4">
    <source>
        <dbReference type="Proteomes" id="UP000019225"/>
    </source>
</evidence>
<dbReference type="Pfam" id="PF00196">
    <property type="entry name" value="GerE"/>
    <property type="match status" value="1"/>
</dbReference>
<feature type="coiled-coil region" evidence="1">
    <location>
        <begin position="69"/>
        <end position="96"/>
    </location>
</feature>
<dbReference type="SMART" id="SM00421">
    <property type="entry name" value="HTH_LUXR"/>
    <property type="match status" value="1"/>
</dbReference>
<accession>W5WDP4</accession>
<dbReference type="HOGENOM" id="CLU_056943_2_0_11"/>
<keyword evidence="4" id="KW-1185">Reference proteome</keyword>
<gene>
    <name evidence="3" type="ORF">KALB_5528</name>
</gene>
<dbReference type="eggNOG" id="COG2197">
    <property type="taxonomic scope" value="Bacteria"/>
</dbReference>
<dbReference type="Gene3D" id="1.10.10.10">
    <property type="entry name" value="Winged helix-like DNA-binding domain superfamily/Winged helix DNA-binding domain"/>
    <property type="match status" value="2"/>
</dbReference>
<dbReference type="InterPro" id="IPR000792">
    <property type="entry name" value="Tscrpt_reg_LuxR_C"/>
</dbReference>
<proteinExistence type="predicted"/>
<dbReference type="CDD" id="cd06170">
    <property type="entry name" value="LuxR_C_like"/>
    <property type="match status" value="1"/>
</dbReference>
<dbReference type="STRING" id="1449976.KALB_5528"/>
<sequence>MVVGLGLDSLAESVYRVMLVEPDWGPARLAEHLRVTGNEIREALDTLVDLALMRESVERPGTLRPVDPHSALQALILRQQQDIQRQQQQMRESQLAFSRLVAEVAGRQPDTKSDKVETIIGLDNVHQRLERLSSEAESSVCTLAPAAMRSVELAGAALHNDRSALVRGVSIRTVFPDSVRTDETTLDYARRLTEFGGEVRTAPALPLRMLIVDATTALVPMDTSGPRKGAAVARLPGVITGLVALFEMIWTSSCPLGAECARDDGLTTQDRQILQLVSQGLTDAATGNRLGLSLRTVRRAMAGIMKRLGARSRFEAGMKASQRGWL</sequence>